<dbReference type="SUPFAM" id="SSF52540">
    <property type="entry name" value="P-loop containing nucleoside triphosphate hydrolases"/>
    <property type="match status" value="1"/>
</dbReference>
<protein>
    <submittedName>
        <fullName evidence="3">GTPase, G3E family</fullName>
    </submittedName>
</protein>
<dbReference type="PANTHER" id="PTHR13748">
    <property type="entry name" value="COBW-RELATED"/>
    <property type="match status" value="1"/>
</dbReference>
<reference evidence="4" key="1">
    <citation type="submission" date="2016-10" db="EMBL/GenBank/DDBJ databases">
        <authorList>
            <person name="Varghese N."/>
            <person name="Submissions S."/>
        </authorList>
    </citation>
    <scope>NUCLEOTIDE SEQUENCE [LARGE SCALE GENOMIC DNA]</scope>
    <source>
        <strain evidence="4">P18</strain>
    </source>
</reference>
<proteinExistence type="predicted"/>
<sequence>MVKIDLITGFLGSGKTTFIREYAKYLMSKGEKICIIENDYGAVNIDMVLLQDLLGDNCNLEMIVGGDGKEAHRRRFRTKLISMGMSGYDRVIIEPSGIYDADEFFDVLYDEPLDRWYEIGSVISIVDAESVLLLEGTSKYLFMSEIAWAGKLLLSKVDETTDVGQIHDFINATMEEYGCSVRFELKDIYSKSFDSFSQDEFDSIENAGYRRASYTKKQIDDSHYQPLFYFDVEMGEGLLKETARKLLADERAGKVIRIKGFVKTSDSTQVEINATEKEIKIEPVTSSRNAIIIIGEHLDKDYINEIWKDYCAVVSL</sequence>
<keyword evidence="4" id="KW-1185">Reference proteome</keyword>
<dbReference type="Pfam" id="PF07683">
    <property type="entry name" value="CobW_C"/>
    <property type="match status" value="1"/>
</dbReference>
<dbReference type="PANTHER" id="PTHR13748:SF62">
    <property type="entry name" value="COBW DOMAIN-CONTAINING PROTEIN"/>
    <property type="match status" value="1"/>
</dbReference>
<dbReference type="Pfam" id="PF02492">
    <property type="entry name" value="cobW"/>
    <property type="match status" value="1"/>
</dbReference>
<dbReference type="AlphaFoldDB" id="A0A1I5XGM3"/>
<evidence type="ECO:0000259" key="1">
    <source>
        <dbReference type="Pfam" id="PF02492"/>
    </source>
</evidence>
<dbReference type="EMBL" id="FOXO01000032">
    <property type="protein sequence ID" value="SFQ31111.1"/>
    <property type="molecule type" value="Genomic_DNA"/>
</dbReference>
<name>A0A1I5XGM3_9FIRM</name>
<dbReference type="Gene3D" id="3.40.50.300">
    <property type="entry name" value="P-loop containing nucleotide triphosphate hydrolases"/>
    <property type="match status" value="1"/>
</dbReference>
<dbReference type="InterPro" id="IPR011629">
    <property type="entry name" value="CobW-like_C"/>
</dbReference>
<dbReference type="InterPro" id="IPR051316">
    <property type="entry name" value="Zinc-reg_GTPase_activator"/>
</dbReference>
<feature type="domain" description="CobW/HypB/UreG nucleotide-binding" evidence="1">
    <location>
        <begin position="6"/>
        <end position="165"/>
    </location>
</feature>
<evidence type="ECO:0000313" key="4">
    <source>
        <dbReference type="Proteomes" id="UP000182624"/>
    </source>
</evidence>
<dbReference type="InterPro" id="IPR027417">
    <property type="entry name" value="P-loop_NTPase"/>
</dbReference>
<dbReference type="InterPro" id="IPR003495">
    <property type="entry name" value="CobW/HypB/UreG_nucleotide-bd"/>
</dbReference>
<evidence type="ECO:0000313" key="3">
    <source>
        <dbReference type="EMBL" id="SFQ31111.1"/>
    </source>
</evidence>
<evidence type="ECO:0000259" key="2">
    <source>
        <dbReference type="Pfam" id="PF07683"/>
    </source>
</evidence>
<dbReference type="RefSeq" id="WP_074891086.1">
    <property type="nucleotide sequence ID" value="NZ_FOXO01000032.1"/>
</dbReference>
<accession>A0A1I5XGM3</accession>
<gene>
    <name evidence="3" type="ORF">SAMN04487928_13214</name>
</gene>
<dbReference type="GO" id="GO:0005737">
    <property type="term" value="C:cytoplasm"/>
    <property type="evidence" value="ECO:0007669"/>
    <property type="project" value="TreeGrafter"/>
</dbReference>
<organism evidence="3 4">
    <name type="scientific">Butyrivibrio proteoclasticus</name>
    <dbReference type="NCBI Taxonomy" id="43305"/>
    <lineage>
        <taxon>Bacteria</taxon>
        <taxon>Bacillati</taxon>
        <taxon>Bacillota</taxon>
        <taxon>Clostridia</taxon>
        <taxon>Lachnospirales</taxon>
        <taxon>Lachnospiraceae</taxon>
        <taxon>Butyrivibrio</taxon>
    </lineage>
</organism>
<dbReference type="OrthoDB" id="9808822at2"/>
<dbReference type="Proteomes" id="UP000182624">
    <property type="component" value="Unassembled WGS sequence"/>
</dbReference>
<feature type="domain" description="CobW C-terminal" evidence="2">
    <location>
        <begin position="244"/>
        <end position="309"/>
    </location>
</feature>